<name>A0A5N6HFZ1_ASPFL</name>
<dbReference type="PROSITE" id="PS51257">
    <property type="entry name" value="PROKAR_LIPOPROTEIN"/>
    <property type="match status" value="1"/>
</dbReference>
<sequence>MSHDPSRNKLEISVIAFVLLIGCSLTSCLSNPLSSPSARGNSNIPLHRRLHRSDRHPDLCSIPSTRRTAPSYHMRRRSPLRGPVRHNAIHRALSSPCGSETTWTAIHVEPARSCLGRSCSAIPFPWSFCIPKSWLSDSAFPFLWWPWG</sequence>
<dbReference type="AlphaFoldDB" id="A0A5N6HFZ1"/>
<dbReference type="Proteomes" id="UP000325434">
    <property type="component" value="Unassembled WGS sequence"/>
</dbReference>
<gene>
    <name evidence="1" type="ORF">BDV35DRAFT_335683</name>
</gene>
<reference evidence="1" key="1">
    <citation type="submission" date="2019-04" db="EMBL/GenBank/DDBJ databases">
        <title>Friends and foes A comparative genomics study of 23 Aspergillus species from section Flavi.</title>
        <authorList>
            <consortium name="DOE Joint Genome Institute"/>
            <person name="Kjaerbolling I."/>
            <person name="Vesth T."/>
            <person name="Frisvad J.C."/>
            <person name="Nybo J.L."/>
            <person name="Theobald S."/>
            <person name="Kildgaard S."/>
            <person name="Isbrandt T."/>
            <person name="Kuo A."/>
            <person name="Sato A."/>
            <person name="Lyhne E.K."/>
            <person name="Kogle M.E."/>
            <person name="Wiebenga A."/>
            <person name="Kun R.S."/>
            <person name="Lubbers R.J."/>
            <person name="Makela M.R."/>
            <person name="Barry K."/>
            <person name="Chovatia M."/>
            <person name="Clum A."/>
            <person name="Daum C."/>
            <person name="Haridas S."/>
            <person name="He G."/>
            <person name="LaButti K."/>
            <person name="Lipzen A."/>
            <person name="Mondo S."/>
            <person name="Riley R."/>
            <person name="Salamov A."/>
            <person name="Simmons B.A."/>
            <person name="Magnuson J.K."/>
            <person name="Henrissat B."/>
            <person name="Mortensen U.H."/>
            <person name="Larsen T.O."/>
            <person name="Devries R.P."/>
            <person name="Grigoriev I.V."/>
            <person name="Machida M."/>
            <person name="Baker S.E."/>
            <person name="Andersen M.R."/>
        </authorList>
    </citation>
    <scope>NUCLEOTIDE SEQUENCE [LARGE SCALE GENOMIC DNA]</scope>
    <source>
        <strain evidence="1">CBS 121.62</strain>
    </source>
</reference>
<organism evidence="1">
    <name type="scientific">Aspergillus flavus</name>
    <dbReference type="NCBI Taxonomy" id="5059"/>
    <lineage>
        <taxon>Eukaryota</taxon>
        <taxon>Fungi</taxon>
        <taxon>Dikarya</taxon>
        <taxon>Ascomycota</taxon>
        <taxon>Pezizomycotina</taxon>
        <taxon>Eurotiomycetes</taxon>
        <taxon>Eurotiomycetidae</taxon>
        <taxon>Eurotiales</taxon>
        <taxon>Aspergillaceae</taxon>
        <taxon>Aspergillus</taxon>
        <taxon>Aspergillus subgen. Circumdati</taxon>
    </lineage>
</organism>
<accession>A0A5N6HFZ1</accession>
<proteinExistence type="predicted"/>
<protein>
    <submittedName>
        <fullName evidence="1">Uncharacterized protein</fullName>
    </submittedName>
</protein>
<evidence type="ECO:0000313" key="1">
    <source>
        <dbReference type="EMBL" id="KAB8252609.1"/>
    </source>
</evidence>
<dbReference type="EMBL" id="ML734554">
    <property type="protein sequence ID" value="KAB8252609.1"/>
    <property type="molecule type" value="Genomic_DNA"/>
</dbReference>